<dbReference type="EMBL" id="MU005647">
    <property type="protein sequence ID" value="KAF2675818.1"/>
    <property type="molecule type" value="Genomic_DNA"/>
</dbReference>
<accession>A0A6G1ICI6</accession>
<reference evidence="2" key="1">
    <citation type="journal article" date="2020" name="Stud. Mycol.">
        <title>101 Dothideomycetes genomes: a test case for predicting lifestyles and emergence of pathogens.</title>
        <authorList>
            <person name="Haridas S."/>
            <person name="Albert R."/>
            <person name="Binder M."/>
            <person name="Bloem J."/>
            <person name="Labutti K."/>
            <person name="Salamov A."/>
            <person name="Andreopoulos B."/>
            <person name="Baker S."/>
            <person name="Barry K."/>
            <person name="Bills G."/>
            <person name="Bluhm B."/>
            <person name="Cannon C."/>
            <person name="Castanera R."/>
            <person name="Culley D."/>
            <person name="Daum C."/>
            <person name="Ezra D."/>
            <person name="Gonzalez J."/>
            <person name="Henrissat B."/>
            <person name="Kuo A."/>
            <person name="Liang C."/>
            <person name="Lipzen A."/>
            <person name="Lutzoni F."/>
            <person name="Magnuson J."/>
            <person name="Mondo S."/>
            <person name="Nolan M."/>
            <person name="Ohm R."/>
            <person name="Pangilinan J."/>
            <person name="Park H.-J."/>
            <person name="Ramirez L."/>
            <person name="Alfaro M."/>
            <person name="Sun H."/>
            <person name="Tritt A."/>
            <person name="Yoshinaga Y."/>
            <person name="Zwiers L.-H."/>
            <person name="Turgeon B."/>
            <person name="Goodwin S."/>
            <person name="Spatafora J."/>
            <person name="Crous P."/>
            <person name="Grigoriev I."/>
        </authorList>
    </citation>
    <scope>NUCLEOTIDE SEQUENCE</scope>
    <source>
        <strain evidence="2">CBS 122367</strain>
    </source>
</reference>
<feature type="compositionally biased region" description="Pro residues" evidence="1">
    <location>
        <begin position="492"/>
        <end position="501"/>
    </location>
</feature>
<evidence type="ECO:0000256" key="1">
    <source>
        <dbReference type="SAM" id="MobiDB-lite"/>
    </source>
</evidence>
<gene>
    <name evidence="2" type="ORF">K458DRAFT_410953</name>
</gene>
<feature type="compositionally biased region" description="Low complexity" evidence="1">
    <location>
        <begin position="130"/>
        <end position="219"/>
    </location>
</feature>
<feature type="region of interest" description="Disordered" evidence="1">
    <location>
        <begin position="122"/>
        <end position="219"/>
    </location>
</feature>
<evidence type="ECO:0000313" key="2">
    <source>
        <dbReference type="EMBL" id="KAF2675818.1"/>
    </source>
</evidence>
<feature type="region of interest" description="Disordered" evidence="1">
    <location>
        <begin position="1"/>
        <end position="74"/>
    </location>
</feature>
<dbReference type="Proteomes" id="UP000799291">
    <property type="component" value="Unassembled WGS sequence"/>
</dbReference>
<feature type="compositionally biased region" description="Polar residues" evidence="1">
    <location>
        <begin position="1"/>
        <end position="11"/>
    </location>
</feature>
<keyword evidence="3" id="KW-1185">Reference proteome</keyword>
<evidence type="ECO:0000313" key="3">
    <source>
        <dbReference type="Proteomes" id="UP000799291"/>
    </source>
</evidence>
<organism evidence="2 3">
    <name type="scientific">Lentithecium fluviatile CBS 122367</name>
    <dbReference type="NCBI Taxonomy" id="1168545"/>
    <lineage>
        <taxon>Eukaryota</taxon>
        <taxon>Fungi</taxon>
        <taxon>Dikarya</taxon>
        <taxon>Ascomycota</taxon>
        <taxon>Pezizomycotina</taxon>
        <taxon>Dothideomycetes</taxon>
        <taxon>Pleosporomycetidae</taxon>
        <taxon>Pleosporales</taxon>
        <taxon>Massarineae</taxon>
        <taxon>Lentitheciaceae</taxon>
        <taxon>Lentithecium</taxon>
    </lineage>
</organism>
<feature type="region of interest" description="Disordered" evidence="1">
    <location>
        <begin position="420"/>
        <end position="543"/>
    </location>
</feature>
<sequence>MDATDNKTVSTPAPAPSTKPKNGATSSSQLYTDPHQPTVSATVSAMSPQVLNPLKRSRDDFNPEAFKPKKRHLQEVDPKMLEKLLEKNRLEALAAAKKCKNPPRIVHAKNATDPRVCGLLTTMPAPKTPPSTTVSASTTPTRTTTPTSTTAPPSAKTPAPTTMPASTTPTLPTTPTGSTVPPSATTPATATTSPSTRTPALTATPASTTASATTTTASSDVKPCTVIYHSTGVQTPPPPDNDTFYECFGRNRPIGDSVRGRYTRNEEDPHELRYGEAFVATASDAATETNDSGFQTMRYDVREVFLRNAKMKAAANAQKVEKLAEEEGIRIFAETDDKLIVHTQQIPPVISIEMTGGVCCVDAPNLCYEVTRAPSPPTPQPIPVFCPSPERNRKTDEAAAEFGKVDAAYNDEYVVKTTFEGFREPTPAPAPAPKKRKAEEAVEPAATESTRPKGVHLSPPTDLVVKPPAGGLRFTKDKPRFGLPKKATAAPKPTPTPAPKPKPAEATTPLSRKRARDDAAGNDATELSILGRAKHARPSQEGELQIRGVAVAPVPARKERGKLQPRAELGVWRSQRLRRREEVGGGAKREGGHGR</sequence>
<feature type="compositionally biased region" description="Polar residues" evidence="1">
    <location>
        <begin position="19"/>
        <end position="50"/>
    </location>
</feature>
<dbReference type="OrthoDB" id="3693838at2759"/>
<dbReference type="AlphaFoldDB" id="A0A6G1ICI6"/>
<name>A0A6G1ICI6_9PLEO</name>
<proteinExistence type="predicted"/>
<protein>
    <submittedName>
        <fullName evidence="2">Uncharacterized protein</fullName>
    </submittedName>
</protein>